<dbReference type="InterPro" id="IPR020449">
    <property type="entry name" value="Tscrpt_reg_AraC-type_HTH"/>
</dbReference>
<dbReference type="SUPFAM" id="SSF51215">
    <property type="entry name" value="Regulatory protein AraC"/>
    <property type="match status" value="1"/>
</dbReference>
<dbReference type="GO" id="GO:0003700">
    <property type="term" value="F:DNA-binding transcription factor activity"/>
    <property type="evidence" value="ECO:0007669"/>
    <property type="project" value="InterPro"/>
</dbReference>
<dbReference type="PROSITE" id="PS01124">
    <property type="entry name" value="HTH_ARAC_FAMILY_2"/>
    <property type="match status" value="1"/>
</dbReference>
<dbReference type="InterPro" id="IPR009057">
    <property type="entry name" value="Homeodomain-like_sf"/>
</dbReference>
<keyword evidence="3" id="KW-0804">Transcription</keyword>
<dbReference type="InterPro" id="IPR037923">
    <property type="entry name" value="HTH-like"/>
</dbReference>
<dbReference type="Gene3D" id="2.60.120.10">
    <property type="entry name" value="Jelly Rolls"/>
    <property type="match status" value="1"/>
</dbReference>
<dbReference type="InterPro" id="IPR014710">
    <property type="entry name" value="RmlC-like_jellyroll"/>
</dbReference>
<keyword evidence="6" id="KW-1185">Reference proteome</keyword>
<protein>
    <submittedName>
        <fullName evidence="5">AraC family transcriptional regulator</fullName>
    </submittedName>
</protein>
<comment type="caution">
    <text evidence="5">The sequence shown here is derived from an EMBL/GenBank/DDBJ whole genome shotgun (WGS) entry which is preliminary data.</text>
</comment>
<evidence type="ECO:0000259" key="4">
    <source>
        <dbReference type="PROSITE" id="PS01124"/>
    </source>
</evidence>
<dbReference type="GO" id="GO:0043565">
    <property type="term" value="F:sequence-specific DNA binding"/>
    <property type="evidence" value="ECO:0007669"/>
    <property type="project" value="InterPro"/>
</dbReference>
<name>A0A927GZI9_9BACL</name>
<dbReference type="InterPro" id="IPR018060">
    <property type="entry name" value="HTH_AraC"/>
</dbReference>
<keyword evidence="2" id="KW-0238">DNA-binding</keyword>
<gene>
    <name evidence="5" type="ORF">IDH45_09050</name>
</gene>
<dbReference type="PANTHER" id="PTHR43280">
    <property type="entry name" value="ARAC-FAMILY TRANSCRIPTIONAL REGULATOR"/>
    <property type="match status" value="1"/>
</dbReference>
<dbReference type="SMART" id="SM00342">
    <property type="entry name" value="HTH_ARAC"/>
    <property type="match status" value="1"/>
</dbReference>
<dbReference type="Pfam" id="PF02311">
    <property type="entry name" value="AraC_binding"/>
    <property type="match status" value="1"/>
</dbReference>
<dbReference type="Pfam" id="PF12833">
    <property type="entry name" value="HTH_18"/>
    <property type="match status" value="1"/>
</dbReference>
<proteinExistence type="predicted"/>
<accession>A0A927GZI9</accession>
<organism evidence="5 6">
    <name type="scientific">Paenibacillus oceani</name>
    <dbReference type="NCBI Taxonomy" id="2772510"/>
    <lineage>
        <taxon>Bacteria</taxon>
        <taxon>Bacillati</taxon>
        <taxon>Bacillota</taxon>
        <taxon>Bacilli</taxon>
        <taxon>Bacillales</taxon>
        <taxon>Paenibacillaceae</taxon>
        <taxon>Paenibacillus</taxon>
    </lineage>
</organism>
<dbReference type="PRINTS" id="PR00032">
    <property type="entry name" value="HTHARAC"/>
</dbReference>
<keyword evidence="1" id="KW-0805">Transcription regulation</keyword>
<evidence type="ECO:0000313" key="6">
    <source>
        <dbReference type="Proteomes" id="UP000639396"/>
    </source>
</evidence>
<dbReference type="EMBL" id="JACXJA010000008">
    <property type="protein sequence ID" value="MBD2862127.1"/>
    <property type="molecule type" value="Genomic_DNA"/>
</dbReference>
<evidence type="ECO:0000256" key="2">
    <source>
        <dbReference type="ARBA" id="ARBA00023125"/>
    </source>
</evidence>
<sequence length="265" mass="30332">MKSELLSVYFGSKSSPSKVVPHTHEYWQLEIVTQGVIHSRMLDEELGLEKGDMLLVPPGWEHGFWYRKPGVNWITLKFERAPDESPVWGGIIPGNQFTGRLIAALKAAIHDSAYRPYEKVFVIGFLETIFHYIVSDEFHKTDDPAEQLVKHIMEKILSCDGRAVSVSELAGELSYTRSHLSKKFKEITGDNLKSYIDQIRIQKIEELLRYREHSISEIAADLGFNDIFSFSRFFKKHKGESPRQFIRNAATASAYYDETNGENGD</sequence>
<evidence type="ECO:0000313" key="5">
    <source>
        <dbReference type="EMBL" id="MBD2862127.1"/>
    </source>
</evidence>
<dbReference type="AlphaFoldDB" id="A0A927GZI9"/>
<dbReference type="PROSITE" id="PS00041">
    <property type="entry name" value="HTH_ARAC_FAMILY_1"/>
    <property type="match status" value="1"/>
</dbReference>
<dbReference type="Gene3D" id="1.10.10.60">
    <property type="entry name" value="Homeodomain-like"/>
    <property type="match status" value="2"/>
</dbReference>
<dbReference type="PANTHER" id="PTHR43280:SF28">
    <property type="entry name" value="HTH-TYPE TRANSCRIPTIONAL ACTIVATOR RHAS"/>
    <property type="match status" value="1"/>
</dbReference>
<dbReference type="SUPFAM" id="SSF46689">
    <property type="entry name" value="Homeodomain-like"/>
    <property type="match status" value="1"/>
</dbReference>
<evidence type="ECO:0000256" key="1">
    <source>
        <dbReference type="ARBA" id="ARBA00023015"/>
    </source>
</evidence>
<dbReference type="InterPro" id="IPR018062">
    <property type="entry name" value="HTH_AraC-typ_CS"/>
</dbReference>
<dbReference type="InterPro" id="IPR003313">
    <property type="entry name" value="AraC-bd"/>
</dbReference>
<dbReference type="RefSeq" id="WP_190926723.1">
    <property type="nucleotide sequence ID" value="NZ_JACXJA010000008.1"/>
</dbReference>
<evidence type="ECO:0000256" key="3">
    <source>
        <dbReference type="ARBA" id="ARBA00023163"/>
    </source>
</evidence>
<dbReference type="Proteomes" id="UP000639396">
    <property type="component" value="Unassembled WGS sequence"/>
</dbReference>
<feature type="domain" description="HTH araC/xylS-type" evidence="4">
    <location>
        <begin position="146"/>
        <end position="248"/>
    </location>
</feature>
<reference evidence="5" key="1">
    <citation type="submission" date="2020-09" db="EMBL/GenBank/DDBJ databases">
        <title>A novel bacterium of genus Paenibacillus, isolated from South China Sea.</title>
        <authorList>
            <person name="Huang H."/>
            <person name="Mo K."/>
            <person name="Hu Y."/>
        </authorList>
    </citation>
    <scope>NUCLEOTIDE SEQUENCE</scope>
    <source>
        <strain evidence="5">IB182363</strain>
    </source>
</reference>